<dbReference type="GO" id="GO:0000145">
    <property type="term" value="C:exocyst"/>
    <property type="evidence" value="ECO:0007669"/>
    <property type="project" value="TreeGrafter"/>
</dbReference>
<protein>
    <submittedName>
        <fullName evidence="3">Related to Recyclin-1</fullName>
    </submittedName>
</protein>
<dbReference type="PANTHER" id="PTHR12100:SF1">
    <property type="entry name" value="RECYCLIN-1"/>
    <property type="match status" value="1"/>
</dbReference>
<evidence type="ECO:0000259" key="2">
    <source>
        <dbReference type="Pfam" id="PF07393"/>
    </source>
</evidence>
<reference evidence="4" key="1">
    <citation type="submission" date="2018-06" db="EMBL/GenBank/DDBJ databases">
        <authorList>
            <person name="Guldener U."/>
        </authorList>
    </citation>
    <scope>NUCLEOTIDE SEQUENCE [LARGE SCALE GENOMIC DNA]</scope>
    <source>
        <strain evidence="4">UTAD17</strain>
    </source>
</reference>
<dbReference type="PANTHER" id="PTHR12100">
    <property type="entry name" value="SEC10"/>
    <property type="match status" value="1"/>
</dbReference>
<evidence type="ECO:0000256" key="1">
    <source>
        <dbReference type="SAM" id="Coils"/>
    </source>
</evidence>
<evidence type="ECO:0000313" key="4">
    <source>
        <dbReference type="Proteomes" id="UP000262825"/>
    </source>
</evidence>
<keyword evidence="4" id="KW-1185">Reference proteome</keyword>
<evidence type="ECO:0000313" key="3">
    <source>
        <dbReference type="EMBL" id="SSD59542.1"/>
    </source>
</evidence>
<organism evidence="3 4">
    <name type="scientific">Saccharomycodes ludwigii</name>
    <dbReference type="NCBI Taxonomy" id="36035"/>
    <lineage>
        <taxon>Eukaryota</taxon>
        <taxon>Fungi</taxon>
        <taxon>Dikarya</taxon>
        <taxon>Ascomycota</taxon>
        <taxon>Saccharomycotina</taxon>
        <taxon>Saccharomycetes</taxon>
        <taxon>Saccharomycodales</taxon>
        <taxon>Saccharomycodaceae</taxon>
        <taxon>Saccharomycodes</taxon>
    </lineage>
</organism>
<proteinExistence type="predicted"/>
<feature type="coiled-coil region" evidence="1">
    <location>
        <begin position="378"/>
        <end position="417"/>
    </location>
</feature>
<dbReference type="GO" id="GO:0006887">
    <property type="term" value="P:exocytosis"/>
    <property type="evidence" value="ECO:0007669"/>
    <property type="project" value="TreeGrafter"/>
</dbReference>
<dbReference type="EMBL" id="UFAJ01000158">
    <property type="protein sequence ID" value="SSD59542.1"/>
    <property type="molecule type" value="Genomic_DNA"/>
</dbReference>
<dbReference type="VEuPathDB" id="FungiDB:SCODWIG_01303"/>
<dbReference type="GO" id="GO:0006893">
    <property type="term" value="P:Golgi to plasma membrane transport"/>
    <property type="evidence" value="ECO:0007669"/>
    <property type="project" value="TreeGrafter"/>
</dbReference>
<dbReference type="InterPro" id="IPR009976">
    <property type="entry name" value="Sec10-like"/>
</dbReference>
<dbReference type="InterPro" id="IPR048627">
    <property type="entry name" value="Sec10_HB"/>
</dbReference>
<sequence>MPNIAETMSNIELIDILRVKRILEIISSDLNTKDYLNFQLINKLVYNTTQEFIEPEIWLKKLQLMGLKYTIDPELFNLNLEDHTDPLNSAFYPDTALDSIINGNSTVYFNKSQGKQIYIALFKCYSPYIDKLYNNDINSSIFPSEYSQDPLKQAKILNGINLFNESNSLSDYSYYMKIKEKWSIFREIFINSVLRELDSDFGNKSIFIEVLLELKEENLCIEYFKSLGDITSEVLKKGNYLETLFTETVTNTDSKDSCRLDQSKLDQFFKDLTNFFNNRIKQCDDLFHDKYPIIVNYSEAVIRDNLTVFTSELFASDNNDRLKYFPKFYTYLIKDCIVKINKTQNGGEEYPNILKSFIHLYFEPIVSKYSEYQVEAFRADITQRLDEFQSNVKNREKEQNEELYNNIKNKHDEKTKKSQQDITESKNNFLTSFTQILNIGHNNNSKREEEQIKMEFDLTKMTNTLQNIKLLVSLDLCMNVLSLAKDDIDNICTFLGFENIKLELKVHCQAIFKIMIDEINEKHIKPAYIRALNLLNEYDPDDTIEKQEPVSVRGQQLTVVEPLVKFTELMNIGDIILQMISIFYKNELVRKKIIDKNKDFLNDVVYKKKSFETLVDDFVADGLNTGINKLISEIEFAFNTLQMADDFNPPKTSFATTPTSTRDLKPTKCAITVVEMLFHHCFLLNGVTDKGTTDVYQQEIGERFFQQVVKNIKKNLISVDGAVYLICDLNYYYDFICYKLKQKQIVKLFTGLKSVGQLFLIDGKDSKELGRMICDVGKFNGIFSQEEVYELIQRRADWYRVKKNVERIMYGLGFGECIIS</sequence>
<dbReference type="AlphaFoldDB" id="A0A376B4J4"/>
<gene>
    <name evidence="3" type="ORF">SCODWIG_01303</name>
</gene>
<name>A0A376B4J4_9ASCO</name>
<dbReference type="Proteomes" id="UP000262825">
    <property type="component" value="Unassembled WGS sequence"/>
</dbReference>
<accession>A0A376B4J4</accession>
<dbReference type="Pfam" id="PF07393">
    <property type="entry name" value="Sec10_HB"/>
    <property type="match status" value="1"/>
</dbReference>
<feature type="domain" description="Exocyst complex component Sec10-like alpha-helical bundle" evidence="2">
    <location>
        <begin position="209"/>
        <end position="805"/>
    </location>
</feature>
<keyword evidence="1" id="KW-0175">Coiled coil</keyword>